<dbReference type="InterPro" id="IPR036388">
    <property type="entry name" value="WH-like_DNA-bd_sf"/>
</dbReference>
<dbReference type="Proteomes" id="UP001597286">
    <property type="component" value="Unassembled WGS sequence"/>
</dbReference>
<gene>
    <name evidence="2" type="ORF">ACFSJG_07335</name>
</gene>
<dbReference type="RefSeq" id="WP_378485246.1">
    <property type="nucleotide sequence ID" value="NZ_JBHUFB010000009.1"/>
</dbReference>
<reference evidence="3" key="1">
    <citation type="journal article" date="2019" name="Int. J. Syst. Evol. Microbiol.">
        <title>The Global Catalogue of Microorganisms (GCM) 10K type strain sequencing project: providing services to taxonomists for standard genome sequencing and annotation.</title>
        <authorList>
            <consortium name="The Broad Institute Genomics Platform"/>
            <consortium name="The Broad Institute Genome Sequencing Center for Infectious Disease"/>
            <person name="Wu L."/>
            <person name="Ma J."/>
        </authorList>
    </citation>
    <scope>NUCLEOTIDE SEQUENCE [LARGE SCALE GENOMIC DNA]</scope>
    <source>
        <strain evidence="3">DT72</strain>
    </source>
</reference>
<dbReference type="SUPFAM" id="SSF46785">
    <property type="entry name" value="Winged helix' DNA-binding domain"/>
    <property type="match status" value="1"/>
</dbReference>
<proteinExistence type="predicted"/>
<dbReference type="EMBL" id="JBHUFB010000009">
    <property type="protein sequence ID" value="MFD1812019.1"/>
    <property type="molecule type" value="Genomic_DNA"/>
</dbReference>
<keyword evidence="3" id="KW-1185">Reference proteome</keyword>
<dbReference type="InterPro" id="IPR039422">
    <property type="entry name" value="MarR/SlyA-like"/>
</dbReference>
<dbReference type="PROSITE" id="PS50995">
    <property type="entry name" value="HTH_MARR_2"/>
    <property type="match status" value="1"/>
</dbReference>
<evidence type="ECO:0000313" key="2">
    <source>
        <dbReference type="EMBL" id="MFD1812019.1"/>
    </source>
</evidence>
<feature type="domain" description="HTH marR-type" evidence="1">
    <location>
        <begin position="1"/>
        <end position="136"/>
    </location>
</feature>
<name>A0ABW4P0Y0_9NOCA</name>
<accession>A0ABW4P0Y0</accession>
<evidence type="ECO:0000313" key="3">
    <source>
        <dbReference type="Proteomes" id="UP001597286"/>
    </source>
</evidence>
<organism evidence="2 3">
    <name type="scientific">Rhodococcus gannanensis</name>
    <dbReference type="NCBI Taxonomy" id="1960308"/>
    <lineage>
        <taxon>Bacteria</taxon>
        <taxon>Bacillati</taxon>
        <taxon>Actinomycetota</taxon>
        <taxon>Actinomycetes</taxon>
        <taxon>Mycobacteriales</taxon>
        <taxon>Nocardiaceae</taxon>
        <taxon>Rhodococcus</taxon>
    </lineage>
</organism>
<dbReference type="Gene3D" id="1.10.10.10">
    <property type="entry name" value="Winged helix-like DNA-binding domain superfamily/Winged helix DNA-binding domain"/>
    <property type="match status" value="1"/>
</dbReference>
<evidence type="ECO:0000259" key="1">
    <source>
        <dbReference type="PROSITE" id="PS50995"/>
    </source>
</evidence>
<sequence length="144" mass="16028">MRAWRGFIEGSQRLMEVLNRELQSLHGISLADYRILVMLSESPDGSVRMSELADGILSSRSRLTHQVRRMESEDLVSRSTCVEDGRGVLAFITPFGRQKLAEAAPTHVRGVRSYLIDQLDDNELAAVASVFEKVDAALDARPTI</sequence>
<comment type="caution">
    <text evidence="2">The sequence shown here is derived from an EMBL/GenBank/DDBJ whole genome shotgun (WGS) entry which is preliminary data.</text>
</comment>
<dbReference type="PANTHER" id="PTHR33164">
    <property type="entry name" value="TRANSCRIPTIONAL REGULATOR, MARR FAMILY"/>
    <property type="match status" value="1"/>
</dbReference>
<protein>
    <submittedName>
        <fullName evidence="2">MarR family winged helix-turn-helix transcriptional regulator</fullName>
    </submittedName>
</protein>
<dbReference type="SMART" id="SM00347">
    <property type="entry name" value="HTH_MARR"/>
    <property type="match status" value="1"/>
</dbReference>
<dbReference type="InterPro" id="IPR036390">
    <property type="entry name" value="WH_DNA-bd_sf"/>
</dbReference>
<dbReference type="PANTHER" id="PTHR33164:SF99">
    <property type="entry name" value="MARR FAMILY REGULATORY PROTEIN"/>
    <property type="match status" value="1"/>
</dbReference>
<dbReference type="Pfam" id="PF01047">
    <property type="entry name" value="MarR"/>
    <property type="match status" value="1"/>
</dbReference>
<dbReference type="InterPro" id="IPR000835">
    <property type="entry name" value="HTH_MarR-typ"/>
</dbReference>